<dbReference type="RefSeq" id="WP_010900249.1">
    <property type="nucleotide sequence ID" value="NZ_SGOD01000007.1"/>
</dbReference>
<proteinExistence type="predicted"/>
<gene>
    <name evidence="1" type="ORF">EXN61_23750</name>
</gene>
<dbReference type="SUPFAM" id="SSF53187">
    <property type="entry name" value="Zn-dependent exopeptidases"/>
    <property type="match status" value="1"/>
</dbReference>
<evidence type="ECO:0000313" key="2">
    <source>
        <dbReference type="Proteomes" id="UP000317023"/>
    </source>
</evidence>
<dbReference type="EMBL" id="SGOE01000009">
    <property type="protein sequence ID" value="TRB03332.1"/>
    <property type="molecule type" value="Genomic_DNA"/>
</dbReference>
<comment type="caution">
    <text evidence="1">The sequence shown here is derived from an EMBL/GenBank/DDBJ whole genome shotgun (WGS) entry which is preliminary data.</text>
</comment>
<evidence type="ECO:0000313" key="1">
    <source>
        <dbReference type="EMBL" id="TRB03332.1"/>
    </source>
</evidence>
<dbReference type="InterPro" id="IPR007709">
    <property type="entry name" value="N-FG_amidohydro"/>
</dbReference>
<keyword evidence="1" id="KW-0378">Hydrolase</keyword>
<protein>
    <submittedName>
        <fullName evidence="1">N-formylglutamate amidohydrolase</fullName>
    </submittedName>
</protein>
<dbReference type="Pfam" id="PF05013">
    <property type="entry name" value="FGase"/>
    <property type="match status" value="1"/>
</dbReference>
<dbReference type="Gene3D" id="3.40.630.40">
    <property type="entry name" value="Zn-dependent exopeptidases"/>
    <property type="match status" value="1"/>
</dbReference>
<organism evidence="1 2">
    <name type="scientific">Agrobacterium tumefaciens</name>
    <dbReference type="NCBI Taxonomy" id="358"/>
    <lineage>
        <taxon>Bacteria</taxon>
        <taxon>Pseudomonadati</taxon>
        <taxon>Pseudomonadota</taxon>
        <taxon>Alphaproteobacteria</taxon>
        <taxon>Hyphomicrobiales</taxon>
        <taxon>Rhizobiaceae</taxon>
        <taxon>Rhizobium/Agrobacterium group</taxon>
        <taxon>Agrobacterium</taxon>
        <taxon>Agrobacterium tumefaciens complex</taxon>
    </lineage>
</organism>
<sequence length="262" mass="28151">MGKLSLLAPGESAIAIENKAALGKFVIVCEHASHLIPPSLGDLGLDAFARSSHIAWDPGALELARYLSSSLDAVLYYQRFSRLVYDCNRPPEAVPAIVGKSEIYDVPGNQSMPEADRLTRINEIYLSFRDGLSEILASCKAQGRGTMLVTVHSFTPVYFGKKREVEIGILHDSDTTLADAILAESEGADRKYVVMRNQPYGPADGVTHTLVEHGIANGIPNVVIEVRNDLLVTADDQAAVGSYLSRLIGKAASTVKAGQTVS</sequence>
<dbReference type="GO" id="GO:0016787">
    <property type="term" value="F:hydrolase activity"/>
    <property type="evidence" value="ECO:0007669"/>
    <property type="project" value="UniProtKB-KW"/>
</dbReference>
<reference evidence="1 2" key="1">
    <citation type="journal article" date="2019" name="Appl. Microbiol. Biotechnol.">
        <title>Differential efficiency of wild type rhizogenic strains for rol gene transformation of plants.</title>
        <authorList>
            <person name="Desmet S."/>
            <person name="De Keyser E."/>
            <person name="Van Vaerenbergh J."/>
            <person name="Baeyen S."/>
            <person name="Van Huylenbroeck J."/>
            <person name="Geelen D."/>
            <person name="Dhooghe E."/>
        </authorList>
    </citation>
    <scope>NUCLEOTIDE SEQUENCE [LARGE SCALE GENOMIC DNA]</scope>
    <source>
        <strain evidence="1 2">MAFF210266</strain>
    </source>
</reference>
<dbReference type="InterPro" id="IPR011227">
    <property type="entry name" value="UCP029730"/>
</dbReference>
<dbReference type="PIRSF" id="PIRSF029730">
    <property type="entry name" value="UCP029730"/>
    <property type="match status" value="1"/>
</dbReference>
<dbReference type="AlphaFoldDB" id="A0A546XRG0"/>
<name>A0A546XRG0_AGRTU</name>
<accession>A0A546XRG0</accession>
<dbReference type="Proteomes" id="UP000317023">
    <property type="component" value="Unassembled WGS sequence"/>
</dbReference>